<evidence type="ECO:0000256" key="7">
    <source>
        <dbReference type="ARBA" id="ARBA00022737"/>
    </source>
</evidence>
<feature type="disulfide bond" evidence="28">
    <location>
        <begin position="1193"/>
        <end position="1202"/>
    </location>
</feature>
<feature type="domain" description="Laminin EGF-like" evidence="32">
    <location>
        <begin position="1267"/>
        <end position="1326"/>
    </location>
</feature>
<dbReference type="GO" id="GO:0043010">
    <property type="term" value="P:camera-type eye development"/>
    <property type="evidence" value="ECO:0007669"/>
    <property type="project" value="TreeGrafter"/>
</dbReference>
<evidence type="ECO:0000256" key="18">
    <source>
        <dbReference type="ARBA" id="ARBA00075127"/>
    </source>
</evidence>
<evidence type="ECO:0000256" key="3">
    <source>
        <dbReference type="ARBA" id="ARBA00022525"/>
    </source>
</evidence>
<feature type="domain" description="Laminin EGF-like" evidence="32">
    <location>
        <begin position="968"/>
        <end position="1025"/>
    </location>
</feature>
<dbReference type="PROSITE" id="PS51115">
    <property type="entry name" value="LAMININ_IVA"/>
    <property type="match status" value="2"/>
</dbReference>
<dbReference type="FunFam" id="2.60.120.200:FF:000127">
    <property type="entry name" value="Laminin subunit alpha 1"/>
    <property type="match status" value="1"/>
</dbReference>
<feature type="domain" description="Laminin N-terminal" evidence="34">
    <location>
        <begin position="195"/>
        <end position="446"/>
    </location>
</feature>
<dbReference type="GO" id="GO:0007155">
    <property type="term" value="P:cell adhesion"/>
    <property type="evidence" value="ECO:0007669"/>
    <property type="project" value="UniProtKB-KW"/>
</dbReference>
<dbReference type="SMART" id="SM00180">
    <property type="entry name" value="EGF_Lam"/>
    <property type="match status" value="17"/>
</dbReference>
<evidence type="ECO:0000256" key="21">
    <source>
        <dbReference type="ARBA" id="ARBA00079076"/>
    </source>
</evidence>
<feature type="domain" description="Laminin G" evidence="31">
    <location>
        <begin position="2668"/>
        <end position="2854"/>
    </location>
</feature>
<dbReference type="GO" id="GO:0048514">
    <property type="term" value="P:blood vessel morphogenesis"/>
    <property type="evidence" value="ECO:0007669"/>
    <property type="project" value="TreeGrafter"/>
</dbReference>
<feature type="domain" description="Laminin IV type A" evidence="33">
    <location>
        <begin position="700"/>
        <end position="885"/>
    </location>
</feature>
<dbReference type="InterPro" id="IPR010307">
    <property type="entry name" value="Laminin_dom_II"/>
</dbReference>
<feature type="domain" description="Laminin EGF-like" evidence="32">
    <location>
        <begin position="1175"/>
        <end position="1220"/>
    </location>
</feature>
<feature type="domain" description="Laminin G" evidence="31">
    <location>
        <begin position="2299"/>
        <end position="2479"/>
    </location>
</feature>
<dbReference type="FunFam" id="2.10.25.10:FF:000250">
    <property type="entry name" value="Laminin subunit alpha 2"/>
    <property type="match status" value="1"/>
</dbReference>
<dbReference type="SMART" id="SM00136">
    <property type="entry name" value="LamNT"/>
    <property type="match status" value="1"/>
</dbReference>
<feature type="disulfide bond" evidence="28">
    <location>
        <begin position="1050"/>
        <end position="1059"/>
    </location>
</feature>
<keyword evidence="6" id="KW-0732">Signal</keyword>
<evidence type="ECO:0000256" key="8">
    <source>
        <dbReference type="ARBA" id="ARBA00022869"/>
    </source>
</evidence>
<feature type="domain" description="Laminin EGF-like" evidence="32">
    <location>
        <begin position="631"/>
        <end position="679"/>
    </location>
</feature>
<dbReference type="InterPro" id="IPR009254">
    <property type="entry name" value="Laminin_aI"/>
</dbReference>
<comment type="function">
    <text evidence="1">Binding to cells via a high affinity receptor, laminin is thought to mediate the attachment, migration and organization of cells into tissues during embryonic development by interacting with other extracellular matrix components.</text>
</comment>
<feature type="disulfide bond" evidence="28">
    <location>
        <begin position="1081"/>
        <end position="1098"/>
    </location>
</feature>
<dbReference type="InterPro" id="IPR002049">
    <property type="entry name" value="LE_dom"/>
</dbReference>
<feature type="disulfide bond" evidence="28">
    <location>
        <begin position="1297"/>
        <end position="1306"/>
    </location>
</feature>
<dbReference type="FunFam" id="2.60.120.200:FF:000116">
    <property type="entry name" value="Laminin subunit alpha 1"/>
    <property type="match status" value="1"/>
</dbReference>
<keyword evidence="13 28" id="KW-0424">Laminin EGF-like domain</keyword>
<dbReference type="FunFam" id="2.10.25.10:FF:000082">
    <property type="entry name" value="Laminin subunit alpha 1"/>
    <property type="match status" value="1"/>
</dbReference>
<organism evidence="35 36">
    <name type="scientific">Lepidothrix coronata</name>
    <name type="common">blue-crowned manakin</name>
    <dbReference type="NCBI Taxonomy" id="321398"/>
    <lineage>
        <taxon>Eukaryota</taxon>
        <taxon>Metazoa</taxon>
        <taxon>Chordata</taxon>
        <taxon>Craniata</taxon>
        <taxon>Vertebrata</taxon>
        <taxon>Euteleostomi</taxon>
        <taxon>Archelosauria</taxon>
        <taxon>Archosauria</taxon>
        <taxon>Dinosauria</taxon>
        <taxon>Saurischia</taxon>
        <taxon>Theropoda</taxon>
        <taxon>Coelurosauria</taxon>
        <taxon>Aves</taxon>
        <taxon>Neognathae</taxon>
        <taxon>Neoaves</taxon>
        <taxon>Telluraves</taxon>
        <taxon>Australaves</taxon>
        <taxon>Passeriformes</taxon>
        <taxon>Pipridae</taxon>
        <taxon>Lepidothrix</taxon>
    </lineage>
</organism>
<feature type="domain" description="Laminin EGF-like" evidence="32">
    <location>
        <begin position="1686"/>
        <end position="1732"/>
    </location>
</feature>
<feature type="disulfide bond" evidence="28">
    <location>
        <begin position="1221"/>
        <end position="1233"/>
    </location>
</feature>
<evidence type="ECO:0000256" key="24">
    <source>
        <dbReference type="ARBA" id="ARBA00082020"/>
    </source>
</evidence>
<dbReference type="GO" id="GO:0030334">
    <property type="term" value="P:regulation of cell migration"/>
    <property type="evidence" value="ECO:0007669"/>
    <property type="project" value="InterPro"/>
</dbReference>
<keyword evidence="12" id="KW-0325">Glycoprotein</keyword>
<dbReference type="SMART" id="SM00282">
    <property type="entry name" value="LamG"/>
    <property type="match status" value="5"/>
</dbReference>
<feature type="domain" description="Laminin EGF-like" evidence="32">
    <location>
        <begin position="1580"/>
        <end position="1628"/>
    </location>
</feature>
<dbReference type="CDD" id="cd00110">
    <property type="entry name" value="LamG"/>
    <property type="match status" value="5"/>
</dbReference>
<dbReference type="FunFam" id="2.10.25.10:FF:000051">
    <property type="entry name" value="Laminin subunit alpha 4"/>
    <property type="match status" value="1"/>
</dbReference>
<feature type="disulfide bond" evidence="28">
    <location>
        <begin position="650"/>
        <end position="659"/>
    </location>
</feature>
<evidence type="ECO:0000256" key="13">
    <source>
        <dbReference type="ARBA" id="ARBA00023292"/>
    </source>
</evidence>
<evidence type="ECO:0000259" key="34">
    <source>
        <dbReference type="PROSITE" id="PS51117"/>
    </source>
</evidence>
<dbReference type="Gene3D" id="2.170.300.10">
    <property type="entry name" value="Tie2 ligand-binding domain superfamily"/>
    <property type="match status" value="1"/>
</dbReference>
<evidence type="ECO:0000256" key="10">
    <source>
        <dbReference type="ARBA" id="ARBA00023054"/>
    </source>
</evidence>
<dbReference type="InterPro" id="IPR050440">
    <property type="entry name" value="Laminin/Netrin_ECM"/>
</dbReference>
<feature type="region of interest" description="Disordered" evidence="30">
    <location>
        <begin position="79"/>
        <end position="101"/>
    </location>
</feature>
<accession>A0A6J0HK81</accession>
<dbReference type="PANTHER" id="PTHR10574">
    <property type="entry name" value="NETRIN/LAMININ-RELATED"/>
    <property type="match status" value="1"/>
</dbReference>
<dbReference type="GO" id="GO:0043256">
    <property type="term" value="C:laminin complex"/>
    <property type="evidence" value="ECO:0007669"/>
    <property type="project" value="UniProtKB-ARBA"/>
</dbReference>
<dbReference type="FunFam" id="2.60.120.200:FF:000098">
    <property type="entry name" value="Laminin subunit alpha 1"/>
    <property type="match status" value="1"/>
</dbReference>
<dbReference type="GO" id="GO:0045995">
    <property type="term" value="P:regulation of embryonic development"/>
    <property type="evidence" value="ECO:0007669"/>
    <property type="project" value="InterPro"/>
</dbReference>
<dbReference type="InterPro" id="IPR000742">
    <property type="entry name" value="EGF"/>
</dbReference>
<dbReference type="SMART" id="SM00281">
    <property type="entry name" value="LamB"/>
    <property type="match status" value="2"/>
</dbReference>
<reference evidence="36" key="1">
    <citation type="submission" date="2025-08" db="UniProtKB">
        <authorList>
            <consortium name="RefSeq"/>
        </authorList>
    </citation>
    <scope>IDENTIFICATION</scope>
</reference>
<sequence>MLPRLAEITLPLQAEEPSVEETQQLAELGLDCALHDGGPFNDCLSLEFSWNVLLRSHVELLDRLTPEELDLELSRTFYSRDSDSSHPTHLSQRAAGATSASGPVLRGRTLAVRGAGHPDRVGCVYGKGVCVSEPPVVRGGAGRAGGGGGGYKAGWLGGTGRVPPAAAMGSSGRRLLLLRALLAAASLLWVPGQGQPRGLFPAILNLASNAHISTNATCGEKGPEMFCKLVEHVPGRPLRNAQCRVCDSHSANPKEQHPISSAIDGTNNWWQSPSIQNGRQYHWVTITLDLRQVFQVAYVIIKAANAPRPGNWILERSIDGTEFRPWQYYAISDTECLTRYNITPRIGPPTYKRDDEVICTSYYSRLVPLEHGEIHTSLINGRPSADDPSQKLLEFTSARYIRLRLQRIRTLNADLMTLSHNDPKELDPIVTRRYYYSIKDISVGGMCICYGHARSCPLDEVTKKLQCQCEHNTCGESCNKCCPGYHQKPWRPGTLSAGNKCEKCNCHNKAEDCYYNQSIADQKRSMDIHGQYTGGGVCLNCTQHTTGINCEMCADGYFRPHKVSPYEDHPCYPCDCDPFGSLSSDCVKDEHHSDSQRGTWPGQCQCREGYMGEKCDRCAFGYQGYPNCLRCNCSLIGSINEDPCMEPCLCKENVEGENCDLCKPGFYNLQERNPQGCTECFCFGVSDVCDSLTWPISQISDMTGWLVTDLYNARSVQPQRSQFDGPRQISVNNTEAVKVLKHTYYWSAPETYLGNKLTAFGGDLKYTVSYDIPMDSVDSDIVSSVDVIIQGNGQILSTRAAGLSLQPYEEYSNAVRFVSENFIEFNTKKAIDREMLMTVLVNVTHLLIRANYNIAKKAVYRLDSVTLDTASANVIDLSSAPDVEFCECPQGYTGISCESCLPGFYRVDGILFGGICQPCKCNGHATECDIHGVCFACQHNTTGPFCDKCLPGFYGSPSQGTSEDCQPCACPLSSAANNFSPTCQLSEEGGIVCDNCLPGYTGSQCERCANGYYGNPLMPGQSCAPCECNGNVNPQEDGHCDTFTGQCLKCLGNTAGHHCEKCADGYYGDAVIDKNCRACACHVNGSLSSTCQHETGVCSCKSNVIGERCDKCLNGYYGLLTGLGCIPCNCSQFGSVSEGCNHQGQCHCVPGVAGEKCDRCAHGFYAFQDGGCTPCDCAHTQNNCNADSGQCICPPHTQGQKCELCEENHWGLSPKLGCKACNCSNTGSANLQCNVLTGQCQCKIEFGGRDCSRCALGYRDYPDCVACDCDLRGTKVEMCDDTEGLCGCEEETGICTCKENVFGLQCSECKPGSFALSANNALGCTPCFCFGMSTLCSELEDHVRIPITLTPDQSILHVVAQSNLTGTVEGVFSQFPDILLDAAIVRKYLNTETFYWKLPEQFQGDQLMAYGGKLRYTVAFYALDGFGTSNFEPQILMKGGHTSKLVIYVDIPSPENGVRTDKEVEMKEDSWKYFNSVSDEPVLRSDFMSVLSNIEYILIKAAYGQGLQQSRLANVSMEIAVKFEEMHLGRARAHLVEQCRCPAGYTGLSCQSCASGYYRGRHTERSVKEPHTLMAPCVPCQCNNHSETCDPETGKCLNCRDNTVGDYCSACAPGYYGKVTGSVSDCSLCACPRANPVSFSPTCVLKGVQDYHCDACLPGYEGQYCERCSLGYHGDPQLPGGSCHPCQCNPGGSVHDNCDRATGQCLCKPGVTGQLCEECEPRHLLVDDECVSCDDNCTGVLLNSLDNLNEAILSVNLTGIARVPYGILSELENATKHLKRSIVPRENPTYSLATAKESLLSLSGGIDQLHEEMTRFLKKAWHLNTMTQKTRNKSQELAGFIDTVHTTIKVLAEVAMSLNETLGLDLPLSNATSQRLQDDISALLDALRKKDFVQQHHNATRVLKAAENLLIQVQKEYLKPQQQLAELKMDASQLLAKHNRRLQDAQDLVNEALVNINETNRLFPLISSNLAELNDKKLSIKEGEEVATMHIKEGKVLVNAAAALAQDVKNSTSNLEVHQDGLLLWSSKLRHHVDELVMQMSVRGVLDLVYRAEDRATQFQRLADALESGLSKVRNVTMNTTAAIYTHSSVKSVIERTESLADDASRVVNGPLDLPEESFSLLGKETLLLSSEFQSEAKNLKKKSDGLLFGLNGLNKKVEKIQESTNKIVNQLNDSLLTLRVLPNSTRKYMLEVKELAVSANTSAVVGLSRFGDFSQKLMNTSSTLSQVNDTLRKTSELITDSSKAAITAEKHVKEVEAQASLLLDRLKPLKMLEENLNRNLSEIKELISQARKQAASIKVAVSADRDCIRAYQPQISSTNYNTLTLNVKTAEPDNLLFYLGSNGKTDFLAVEMRRGKVALLWDLGSGSTRLEYPDFQIDNNKWHRIHATRFGKTGTLSIEEMNSNQKPSPKSATSPGTASILDVNKSTLVFIGGLGGQIKKSPAVKVTHFKGCMGEASLNGKSIGLWNYIEREGKCNGCFGSPQDEDTSFHFDGSGYSVVEKALRSTVTQIIIFFSTFSPNGLLLYLASNGTRDFLSLELVDGRVRLTVDLGSGPLALTTENRYNNGTWYKISFSRNKKQGILVVMDAYNLNYKETRQGESPGVASDLNRSDKDPIFIGGLPRSRTVRKGLNSRMYVGCIKNLEISRSTFDLLRNSYGVRKGCVLEPIHSVNIMNNGYIELVPKSLSPESELMATFATKNSSGIILAGLSRGLEKRRRRQTHLPFFSIVLIDGHLAVHVNAGDRASTRKVVIQSANGTYSDGQEHSVILIRSKRIITVQVDESKPAELRLGSSAEMSPINISSFYAGGIPAGESILGLKLAGSFHGCISNLIFNKELLYFTTSMKYEHVDMDSCFLSEKPKPAMQPTDIEIQPELQALPVPLRPLTDTKNVVCVKDELPDHVQGAHQFGLAKGSHLTLLFNQSAVRKKLSIQLNLRTFASSGLIYYMAHQNQVDYAALQLYGGQLHFSFDLGKGKAVALHPAVISDGKWHTVKTEYIKRKGTIIVDGQELVAVNALGDGSTLDVEGKLYVGGLPLDYVPKNLGNVTHSIPACIGSMTINSKQLDNESPVSIFAVNKCYVKVQDGTFFDGSGFAALVREGYKVRSDVNITLEFRTTAVHGVLLGVSSAKVDAIGLEIVHGKVLFHVNNGAGRITASYEPRGTNNLCDGKWHKLQANKSKHHISLIIDGNLVQTDNPYIQSTSADTNNPIYIGGYPADVKQNCLTSKSSFRGCLRNLILTKSQHAELFDFSRAFDLRGVFPHSCPGVEH</sequence>
<feature type="domain" description="Laminin G" evidence="31">
    <location>
        <begin position="2905"/>
        <end position="3077"/>
    </location>
</feature>
<dbReference type="PRINTS" id="PR00011">
    <property type="entry name" value="EGFLAMININ"/>
</dbReference>
<feature type="domain" description="Laminin G" evidence="31">
    <location>
        <begin position="3082"/>
        <end position="3262"/>
    </location>
</feature>
<dbReference type="OrthoDB" id="10011303at2759"/>
<feature type="disulfide bond" evidence="28">
    <location>
        <begin position="1148"/>
        <end position="1157"/>
    </location>
</feature>
<evidence type="ECO:0000256" key="2">
    <source>
        <dbReference type="ARBA" id="ARBA00004302"/>
    </source>
</evidence>
<feature type="disulfide bond" evidence="28">
    <location>
        <begin position="606"/>
        <end position="615"/>
    </location>
</feature>
<dbReference type="Pfam" id="PF00052">
    <property type="entry name" value="Laminin_B"/>
    <property type="match status" value="2"/>
</dbReference>
<keyword evidence="5" id="KW-0597">Phosphoprotein</keyword>
<dbReference type="Gene3D" id="2.60.120.260">
    <property type="entry name" value="Galactose-binding domain-like"/>
    <property type="match status" value="1"/>
</dbReference>
<evidence type="ECO:0000256" key="17">
    <source>
        <dbReference type="ARBA" id="ARBA00072595"/>
    </source>
</evidence>
<dbReference type="Pfam" id="PF24973">
    <property type="entry name" value="EGF_LMN_ATRN"/>
    <property type="match status" value="2"/>
</dbReference>
<feature type="disulfide bond" evidence="28">
    <location>
        <begin position="1688"/>
        <end position="1705"/>
    </location>
</feature>
<feature type="domain" description="Laminin EGF-like" evidence="32">
    <location>
        <begin position="1079"/>
        <end position="1127"/>
    </location>
</feature>
<name>A0A6J0HK81_9PASS</name>
<gene>
    <name evidence="36" type="primary">LAMA1</name>
</gene>
<dbReference type="FunFam" id="2.10.25.10:FF:000128">
    <property type="entry name" value="laminin subunit alpha-2 isoform X1"/>
    <property type="match status" value="1"/>
</dbReference>
<dbReference type="InterPro" id="IPR008211">
    <property type="entry name" value="Laminin_N"/>
</dbReference>
<feature type="domain" description="Laminin EGF-like" evidence="32">
    <location>
        <begin position="574"/>
        <end position="630"/>
    </location>
</feature>
<feature type="domain" description="Laminin EGF-like" evidence="32">
    <location>
        <begin position="919"/>
        <end position="967"/>
    </location>
</feature>
<keyword evidence="9" id="KW-0130">Cell adhesion</keyword>
<dbReference type="Gene3D" id="2.10.25.10">
    <property type="entry name" value="Laminin"/>
    <property type="match status" value="14"/>
</dbReference>
<dbReference type="Pfam" id="PF06008">
    <property type="entry name" value="Laminin_I"/>
    <property type="match status" value="1"/>
</dbReference>
<dbReference type="GO" id="GO:0030054">
    <property type="term" value="C:cell junction"/>
    <property type="evidence" value="ECO:0007669"/>
    <property type="project" value="UniProtKB-ARBA"/>
</dbReference>
<evidence type="ECO:0000256" key="26">
    <source>
        <dbReference type="ARBA" id="ARBA00083678"/>
    </source>
</evidence>
<evidence type="ECO:0000259" key="33">
    <source>
        <dbReference type="PROSITE" id="PS51115"/>
    </source>
</evidence>
<evidence type="ECO:0000256" key="11">
    <source>
        <dbReference type="ARBA" id="ARBA00023157"/>
    </source>
</evidence>
<keyword evidence="10 29" id="KW-0175">Coiled coil</keyword>
<feature type="domain" description="Laminin EGF-like" evidence="32">
    <location>
        <begin position="1026"/>
        <end position="1078"/>
    </location>
</feature>
<dbReference type="FunFam" id="2.170.300.10:FF:000008">
    <property type="entry name" value="Laminin subunit alpha 2"/>
    <property type="match status" value="1"/>
</dbReference>
<dbReference type="GO" id="GO:0060541">
    <property type="term" value="P:respiratory system development"/>
    <property type="evidence" value="ECO:0007669"/>
    <property type="project" value="UniProtKB-ARBA"/>
</dbReference>
<dbReference type="GO" id="GO:0048732">
    <property type="term" value="P:gland development"/>
    <property type="evidence" value="ECO:0007669"/>
    <property type="project" value="UniProtKB-ARBA"/>
</dbReference>
<dbReference type="RefSeq" id="XP_017674917.1">
    <property type="nucleotide sequence ID" value="XM_017819428.1"/>
</dbReference>
<dbReference type="FunFam" id="2.10.25.10:FF:000094">
    <property type="entry name" value="Laminin subunit alpha-2"/>
    <property type="match status" value="1"/>
</dbReference>
<feature type="disulfide bond" evidence="28">
    <location>
        <begin position="996"/>
        <end position="1005"/>
    </location>
</feature>
<dbReference type="InterPro" id="IPR013320">
    <property type="entry name" value="ConA-like_dom_sf"/>
</dbReference>
<dbReference type="FunFam" id="2.170.300.10:FF:000026">
    <property type="entry name" value="laminin subunit alpha-2 isoform X2"/>
    <property type="match status" value="1"/>
</dbReference>
<evidence type="ECO:0000259" key="32">
    <source>
        <dbReference type="PROSITE" id="PS50027"/>
    </source>
</evidence>
<dbReference type="Pfam" id="PF00054">
    <property type="entry name" value="Laminin_G_1"/>
    <property type="match status" value="5"/>
</dbReference>
<feature type="disulfide bond" evidence="28">
    <location>
        <begin position="1128"/>
        <end position="1140"/>
    </location>
</feature>
<evidence type="ECO:0000256" key="23">
    <source>
        <dbReference type="ARBA" id="ARBA00081478"/>
    </source>
</evidence>
<dbReference type="FunFam" id="2.10.25.10:FF:000033">
    <property type="entry name" value="Laminin subunit alpha 2"/>
    <property type="match status" value="1"/>
</dbReference>
<evidence type="ECO:0000256" key="14">
    <source>
        <dbReference type="ARBA" id="ARBA00064740"/>
    </source>
</evidence>
<dbReference type="FunFam" id="2.10.25.10:FF:000512">
    <property type="entry name" value="Laminin subunit alpha 1"/>
    <property type="match status" value="1"/>
</dbReference>
<keyword evidence="11 28" id="KW-1015">Disulfide bond</keyword>
<feature type="disulfide bond" evidence="28">
    <location>
        <begin position="1079"/>
        <end position="1091"/>
    </location>
</feature>
<keyword evidence="8" id="KW-0084">Basement membrane</keyword>
<dbReference type="Pfam" id="PF00053">
    <property type="entry name" value="EGF_laminin"/>
    <property type="match status" value="15"/>
</dbReference>
<evidence type="ECO:0000313" key="36">
    <source>
        <dbReference type="RefSeq" id="XP_017674917.1"/>
    </source>
</evidence>
<dbReference type="FunFam" id="2.10.25.10:FF:000242">
    <property type="entry name" value="Laminin subunit alpha 1"/>
    <property type="match status" value="1"/>
</dbReference>
<feature type="disulfide bond" evidence="28">
    <location>
        <begin position="1267"/>
        <end position="1279"/>
    </location>
</feature>
<dbReference type="FunFam" id="2.10.25.10:FF:000069">
    <property type="entry name" value="Laminin subunit alpha 1"/>
    <property type="match status" value="1"/>
</dbReference>
<dbReference type="PROSITE" id="PS50025">
    <property type="entry name" value="LAM_G_DOMAIN"/>
    <property type="match status" value="5"/>
</dbReference>
<evidence type="ECO:0000256" key="9">
    <source>
        <dbReference type="ARBA" id="ARBA00022889"/>
    </source>
</evidence>
<dbReference type="FunFam" id="2.60.120.260:FF:000017">
    <property type="entry name" value="Laminin subunit alpha 2"/>
    <property type="match status" value="1"/>
</dbReference>
<dbReference type="GO" id="GO:0030155">
    <property type="term" value="P:regulation of cell adhesion"/>
    <property type="evidence" value="ECO:0007669"/>
    <property type="project" value="InterPro"/>
</dbReference>
<feature type="disulfide bond" evidence="28">
    <location>
        <begin position="1223"/>
        <end position="1240"/>
    </location>
</feature>
<keyword evidence="4" id="KW-0272">Extracellular matrix</keyword>
<feature type="domain" description="Laminin EGF-like" evidence="32">
    <location>
        <begin position="1128"/>
        <end position="1174"/>
    </location>
</feature>
<dbReference type="GO" id="GO:0005201">
    <property type="term" value="F:extracellular matrix structural constituent"/>
    <property type="evidence" value="ECO:0007669"/>
    <property type="project" value="TreeGrafter"/>
</dbReference>
<dbReference type="Proteomes" id="UP000504624">
    <property type="component" value="Unplaced"/>
</dbReference>
<dbReference type="GeneID" id="108499523"/>
<feature type="domain" description="Laminin IV type A" evidence="33">
    <location>
        <begin position="1354"/>
        <end position="1538"/>
    </location>
</feature>
<dbReference type="Pfam" id="PF00055">
    <property type="entry name" value="Laminin_N"/>
    <property type="match status" value="1"/>
</dbReference>
<feature type="disulfide bond" evidence="28">
    <location>
        <begin position="1062"/>
        <end position="1076"/>
    </location>
</feature>
<dbReference type="Pfam" id="PF06009">
    <property type="entry name" value="Laminin_II"/>
    <property type="match status" value="1"/>
</dbReference>
<feature type="disulfide bond" evidence="28">
    <location>
        <begin position="1707"/>
        <end position="1716"/>
    </location>
</feature>
<comment type="subunit">
    <text evidence="14">Laminin is a complex glycoprotein, consisting of three different polypeptide chains (alpha, beta, gamma), which are bound to each other by disulfide bonds into a cross-shaped molecule comprising one long and three short arms with globules at each end. Alpha-2 is a subunit of laminin-2 (laminin-211 or merosin), laminin-4 (laminin-221 or S-merosin) and laminin-12 (laminin-213). Interacts with FBLN1, FBLN2 and NID2.</text>
</comment>
<dbReference type="PROSITE" id="PS01248">
    <property type="entry name" value="EGF_LAM_1"/>
    <property type="match status" value="5"/>
</dbReference>
<evidence type="ECO:0000256" key="25">
    <source>
        <dbReference type="ARBA" id="ARBA00082217"/>
    </source>
</evidence>
<keyword evidence="7" id="KW-0677">Repeat</keyword>
<dbReference type="GO" id="GO:0005102">
    <property type="term" value="F:signaling receptor binding"/>
    <property type="evidence" value="ECO:0007669"/>
    <property type="project" value="InterPro"/>
</dbReference>
<keyword evidence="35" id="KW-1185">Reference proteome</keyword>
<dbReference type="SUPFAM" id="SSF49899">
    <property type="entry name" value="Concanavalin A-like lectins/glucanases"/>
    <property type="match status" value="5"/>
</dbReference>
<evidence type="ECO:0000256" key="22">
    <source>
        <dbReference type="ARBA" id="ARBA00079116"/>
    </source>
</evidence>
<evidence type="ECO:0000256" key="28">
    <source>
        <dbReference type="PROSITE-ProRule" id="PRU00460"/>
    </source>
</evidence>
<feature type="disulfide bond" evidence="28">
    <location>
        <begin position="1242"/>
        <end position="1251"/>
    </location>
</feature>
<evidence type="ECO:0000256" key="15">
    <source>
        <dbReference type="ARBA" id="ARBA00065595"/>
    </source>
</evidence>
<evidence type="ECO:0000256" key="6">
    <source>
        <dbReference type="ARBA" id="ARBA00022729"/>
    </source>
</evidence>
<evidence type="ECO:0000256" key="27">
    <source>
        <dbReference type="PROSITE-ProRule" id="PRU00122"/>
    </source>
</evidence>
<dbReference type="SMART" id="SM00181">
    <property type="entry name" value="EGF"/>
    <property type="match status" value="12"/>
</dbReference>
<dbReference type="SUPFAM" id="SSF57196">
    <property type="entry name" value="EGF/Laminin"/>
    <property type="match status" value="13"/>
</dbReference>
<dbReference type="InterPro" id="IPR056863">
    <property type="entry name" value="LMN_ATRN_NET-like_EGF"/>
</dbReference>
<dbReference type="GO" id="GO:0007411">
    <property type="term" value="P:axon guidance"/>
    <property type="evidence" value="ECO:0007669"/>
    <property type="project" value="TreeGrafter"/>
</dbReference>
<protein>
    <recommendedName>
        <fullName evidence="16">Laminin subunit alpha-1</fullName>
    </recommendedName>
    <alternativeName>
        <fullName evidence="24">Laminin A chain</fullName>
    </alternativeName>
    <alternativeName>
        <fullName evidence="21">Laminin M chain</fullName>
    </alternativeName>
    <alternativeName>
        <fullName evidence="17">Laminin subunit alpha-2</fullName>
    </alternativeName>
    <alternativeName>
        <fullName evidence="20">Laminin-1 subunit alpha</fullName>
    </alternativeName>
    <alternativeName>
        <fullName evidence="23">Laminin-12 subunit alpha</fullName>
    </alternativeName>
    <alternativeName>
        <fullName evidence="25">Laminin-2 subunit alpha</fullName>
    </alternativeName>
    <alternativeName>
        <fullName evidence="22">Laminin-3 subunit alpha</fullName>
    </alternativeName>
    <alternativeName>
        <fullName evidence="26">Laminin-4 subunit alpha</fullName>
    </alternativeName>
    <alternativeName>
        <fullName evidence="19">Merosin heavy chain</fullName>
    </alternativeName>
    <alternativeName>
        <fullName evidence="18">S-laminin subunit alpha</fullName>
    </alternativeName>
</protein>
<proteinExistence type="predicted"/>
<evidence type="ECO:0000256" key="4">
    <source>
        <dbReference type="ARBA" id="ARBA00022530"/>
    </source>
</evidence>
<dbReference type="CDD" id="cd00055">
    <property type="entry name" value="EGF_Lam"/>
    <property type="match status" value="17"/>
</dbReference>
<feature type="disulfide bond" evidence="28">
    <location>
        <begin position="1100"/>
        <end position="1109"/>
    </location>
</feature>
<dbReference type="FunFam" id="2.60.120.200:FF:000119">
    <property type="entry name" value="Laminin subunit alpha 1"/>
    <property type="match status" value="1"/>
</dbReference>
<evidence type="ECO:0000256" key="1">
    <source>
        <dbReference type="ARBA" id="ARBA00002418"/>
    </source>
</evidence>
<dbReference type="GO" id="GO:0009887">
    <property type="term" value="P:animal organ morphogenesis"/>
    <property type="evidence" value="ECO:0007669"/>
    <property type="project" value="TreeGrafter"/>
</dbReference>
<feature type="disulfide bond" evidence="28">
    <location>
        <begin position="574"/>
        <end position="586"/>
    </location>
</feature>
<dbReference type="Gene3D" id="2.60.120.200">
    <property type="match status" value="5"/>
</dbReference>
<dbReference type="FunFam" id="2.10.25.10:FF:000065">
    <property type="entry name" value="Laminin subunit beta 1"/>
    <property type="match status" value="2"/>
</dbReference>
<dbReference type="FunFam" id="2.10.25.10:FF:000454">
    <property type="entry name" value="Laminin subunit alpha 1"/>
    <property type="match status" value="1"/>
</dbReference>
<feature type="disulfide bond" evidence="27">
    <location>
        <begin position="2827"/>
        <end position="2854"/>
    </location>
</feature>
<comment type="subunit">
    <text evidence="15">Laminin is a complex glycoprotein, consisting of three different polypeptide chains (alpha, beta, gamma), which are bound to each other by disulfide bonds into a cross-shaped molecule comprising one long and three short arms with globules at each end. Alpha-1 is a subunit of laminin-1 (laminin-111 or EHS laminin) and laminin-3 (laminin-121 or S-laminin).</text>
</comment>
<dbReference type="InterPro" id="IPR001791">
    <property type="entry name" value="Laminin_G"/>
</dbReference>
<evidence type="ECO:0000259" key="31">
    <source>
        <dbReference type="PROSITE" id="PS50025"/>
    </source>
</evidence>
<feature type="domain" description="Laminin EGF-like" evidence="32">
    <location>
        <begin position="1221"/>
        <end position="1266"/>
    </location>
</feature>
<comment type="caution">
    <text evidence="28">Lacks conserved residue(s) required for the propagation of feature annotation.</text>
</comment>
<comment type="subcellular location">
    <subcellularLocation>
        <location evidence="2">Secreted</location>
        <location evidence="2">Extracellular space</location>
        <location evidence="2">Extracellular matrix</location>
        <location evidence="2">Basement membrane</location>
    </subcellularLocation>
</comment>
<feature type="coiled-coil region" evidence="29">
    <location>
        <begin position="1896"/>
        <end position="1962"/>
    </location>
</feature>
<evidence type="ECO:0000256" key="19">
    <source>
        <dbReference type="ARBA" id="ARBA00076878"/>
    </source>
</evidence>
<evidence type="ECO:0000313" key="35">
    <source>
        <dbReference type="Proteomes" id="UP000504624"/>
    </source>
</evidence>
<dbReference type="FunFam" id="2.10.25.10:FF:000189">
    <property type="entry name" value="Laminin subunit alpha 2"/>
    <property type="match status" value="1"/>
</dbReference>
<dbReference type="GO" id="GO:0002009">
    <property type="term" value="P:morphogenesis of an epithelium"/>
    <property type="evidence" value="ECO:0007669"/>
    <property type="project" value="UniProtKB-ARBA"/>
</dbReference>
<dbReference type="FunFam" id="2.10.25.10:FF:000315">
    <property type="entry name" value="Laminin subunit alpha 2"/>
    <property type="match status" value="1"/>
</dbReference>
<evidence type="ECO:0000256" key="20">
    <source>
        <dbReference type="ARBA" id="ARBA00078827"/>
    </source>
</evidence>
<dbReference type="PANTHER" id="PTHR10574:SF409">
    <property type="entry name" value="LAMININ SUBUNIT ALPHA-1"/>
    <property type="match status" value="1"/>
</dbReference>
<dbReference type="InterPro" id="IPR000034">
    <property type="entry name" value="Laminin_IV"/>
</dbReference>
<evidence type="ECO:0000256" key="29">
    <source>
        <dbReference type="SAM" id="Coils"/>
    </source>
</evidence>
<feature type="domain" description="Laminin G" evidence="31">
    <location>
        <begin position="2487"/>
        <end position="2663"/>
    </location>
</feature>
<feature type="disulfide bond" evidence="28">
    <location>
        <begin position="937"/>
        <end position="946"/>
    </location>
</feature>
<dbReference type="GO" id="GO:0005576">
    <property type="term" value="C:extracellular region"/>
    <property type="evidence" value="ECO:0007669"/>
    <property type="project" value="UniProtKB-ARBA"/>
</dbReference>
<keyword evidence="3" id="KW-0964">Secreted</keyword>
<dbReference type="PROSITE" id="PS51117">
    <property type="entry name" value="LAMININ_NTER"/>
    <property type="match status" value="1"/>
</dbReference>
<feature type="disulfide bond" evidence="28">
    <location>
        <begin position="1686"/>
        <end position="1698"/>
    </location>
</feature>
<evidence type="ECO:0000256" key="12">
    <source>
        <dbReference type="ARBA" id="ARBA00023180"/>
    </source>
</evidence>
<feature type="disulfide bond" evidence="28">
    <location>
        <begin position="1599"/>
        <end position="1608"/>
    </location>
</feature>
<dbReference type="PROSITE" id="PS50027">
    <property type="entry name" value="EGF_LAM_2"/>
    <property type="match status" value="12"/>
</dbReference>
<dbReference type="FunFam" id="2.10.25.10:FF:000074">
    <property type="entry name" value="Laminin subunit alpha"/>
    <property type="match status" value="1"/>
</dbReference>
<dbReference type="CTD" id="284217"/>
<evidence type="ECO:0000256" key="16">
    <source>
        <dbReference type="ARBA" id="ARBA00072594"/>
    </source>
</evidence>
<evidence type="ECO:0000256" key="30">
    <source>
        <dbReference type="SAM" id="MobiDB-lite"/>
    </source>
</evidence>
<evidence type="ECO:0000256" key="5">
    <source>
        <dbReference type="ARBA" id="ARBA00022553"/>
    </source>
</evidence>